<reference evidence="1 2" key="1">
    <citation type="submission" date="2022-01" db="EMBL/GenBank/DDBJ databases">
        <authorList>
            <person name="Xiong W."/>
            <person name="Schranz E."/>
        </authorList>
    </citation>
    <scope>NUCLEOTIDE SEQUENCE [LARGE SCALE GENOMIC DNA]</scope>
</reference>
<evidence type="ECO:0000313" key="1">
    <source>
        <dbReference type="EMBL" id="CAH1453981.1"/>
    </source>
</evidence>
<evidence type="ECO:0000313" key="2">
    <source>
        <dbReference type="Proteomes" id="UP001157418"/>
    </source>
</evidence>
<name>A0AAU9PWF4_9ASTR</name>
<dbReference type="Proteomes" id="UP001157418">
    <property type="component" value="Unassembled WGS sequence"/>
</dbReference>
<dbReference type="EMBL" id="CAKMRJ010005745">
    <property type="protein sequence ID" value="CAH1453981.1"/>
    <property type="molecule type" value="Genomic_DNA"/>
</dbReference>
<accession>A0AAU9PWF4</accession>
<sequence length="73" mass="8007">MTDDEVVVGAVFKHSSAYEENNIHSNGTPINKYIKEKSVSVEGDNINVVNLDAVTPTTTSLKRPIEIVPPLNR</sequence>
<keyword evidence="2" id="KW-1185">Reference proteome</keyword>
<dbReference type="AlphaFoldDB" id="A0AAU9PWF4"/>
<proteinExistence type="predicted"/>
<protein>
    <submittedName>
        <fullName evidence="1">Uncharacterized protein</fullName>
    </submittedName>
</protein>
<comment type="caution">
    <text evidence="1">The sequence shown here is derived from an EMBL/GenBank/DDBJ whole genome shotgun (WGS) entry which is preliminary data.</text>
</comment>
<organism evidence="1 2">
    <name type="scientific">Lactuca virosa</name>
    <dbReference type="NCBI Taxonomy" id="75947"/>
    <lineage>
        <taxon>Eukaryota</taxon>
        <taxon>Viridiplantae</taxon>
        <taxon>Streptophyta</taxon>
        <taxon>Embryophyta</taxon>
        <taxon>Tracheophyta</taxon>
        <taxon>Spermatophyta</taxon>
        <taxon>Magnoliopsida</taxon>
        <taxon>eudicotyledons</taxon>
        <taxon>Gunneridae</taxon>
        <taxon>Pentapetalae</taxon>
        <taxon>asterids</taxon>
        <taxon>campanulids</taxon>
        <taxon>Asterales</taxon>
        <taxon>Asteraceae</taxon>
        <taxon>Cichorioideae</taxon>
        <taxon>Cichorieae</taxon>
        <taxon>Lactucinae</taxon>
        <taxon>Lactuca</taxon>
    </lineage>
</organism>
<gene>
    <name evidence="1" type="ORF">LVIROSA_LOCUS39184</name>
</gene>